<keyword evidence="6" id="KW-1185">Reference proteome</keyword>
<dbReference type="SUPFAM" id="SSF111283">
    <property type="entry name" value="Putative modulator of DNA gyrase, PmbA/TldD"/>
    <property type="match status" value="1"/>
</dbReference>
<dbReference type="Pfam" id="PF19289">
    <property type="entry name" value="PmbA_TldD_3rd"/>
    <property type="match status" value="1"/>
</dbReference>
<evidence type="ECO:0000313" key="5">
    <source>
        <dbReference type="EMBL" id="SEM78839.1"/>
    </source>
</evidence>
<dbReference type="OrthoDB" id="9803618at2"/>
<evidence type="ECO:0000259" key="3">
    <source>
        <dbReference type="Pfam" id="PF19289"/>
    </source>
</evidence>
<dbReference type="InterPro" id="IPR002510">
    <property type="entry name" value="Metalloprtase-TldD/E_N"/>
</dbReference>
<dbReference type="GO" id="GO:0005829">
    <property type="term" value="C:cytosol"/>
    <property type="evidence" value="ECO:0007669"/>
    <property type="project" value="TreeGrafter"/>
</dbReference>
<dbReference type="RefSeq" id="WP_093664562.1">
    <property type="nucleotide sequence ID" value="NZ_FOCF01000002.1"/>
</dbReference>
<gene>
    <name evidence="5" type="ORF">SAMN05192583_1238</name>
</gene>
<evidence type="ECO:0000313" key="6">
    <source>
        <dbReference type="Proteomes" id="UP000199206"/>
    </source>
</evidence>
<feature type="domain" description="Metalloprotease TldD/E central" evidence="4">
    <location>
        <begin position="121"/>
        <end position="224"/>
    </location>
</feature>
<dbReference type="GO" id="GO:0008237">
    <property type="term" value="F:metallopeptidase activity"/>
    <property type="evidence" value="ECO:0007669"/>
    <property type="project" value="InterPro"/>
</dbReference>
<dbReference type="Pfam" id="PF19290">
    <property type="entry name" value="PmbA_TldD_2nd"/>
    <property type="match status" value="1"/>
</dbReference>
<dbReference type="InterPro" id="IPR047657">
    <property type="entry name" value="PmbA"/>
</dbReference>
<dbReference type="EMBL" id="FOCF01000002">
    <property type="protein sequence ID" value="SEM78839.1"/>
    <property type="molecule type" value="Genomic_DNA"/>
</dbReference>
<comment type="similarity">
    <text evidence="1">Belongs to the peptidase U62 family.</text>
</comment>
<sequence length="449" mass="46022">MLDHNAARDRAQDLVSRAARAGADAADAVFAADAALDVSVRLGKLEDVGRSESEELGLRVFVGSRSASVSTSDLSPAAMDALVERAVAMAREAPEDAWAGLAPAERLLRGSPPLLDLDDGGEVGPSTLRDAAMAAEDAARAVPGVTNSEGGGASASRSVWALATSHGFAGSYAATGYGISASVLATGQGGAMERDYAHHGARLRRLLEDPASVGRRAGERAVARRDPGRMTSGAMPVVFDPRVGASLVGHLTGAISGAAISRRTSFLLDALGTEVFAPGITIRDDPHRPHGLRSRPFDGEGLPVSPLAIVERGMLESWLLDSAAARQLGLEPTGHAARGIGGAPGVSTSNLFMEAGDVPVATLLADVGEGVYVTELIGQGVNGVTGDYSRGAAGFRISGGVIAGPVAEFTIAGNLKDMYRALKPANDLEFRYAINVPTLRVDGMTVAGG</sequence>
<dbReference type="PANTHER" id="PTHR43421">
    <property type="entry name" value="METALLOPROTEASE PMBA"/>
    <property type="match status" value="1"/>
</dbReference>
<feature type="domain" description="Metalloprotease TldD/E C-terminal" evidence="3">
    <location>
        <begin position="232"/>
        <end position="448"/>
    </location>
</feature>
<protein>
    <submittedName>
        <fullName evidence="5">PmbA protein</fullName>
    </submittedName>
</protein>
<dbReference type="InterPro" id="IPR035068">
    <property type="entry name" value="TldD/PmbA_N"/>
</dbReference>
<dbReference type="Proteomes" id="UP000199206">
    <property type="component" value="Unassembled WGS sequence"/>
</dbReference>
<accession>A0A1H8B8X1</accession>
<name>A0A1H8B8X1_9SPHN</name>
<dbReference type="InterPro" id="IPR045569">
    <property type="entry name" value="Metalloprtase-TldD/E_C"/>
</dbReference>
<reference evidence="6" key="1">
    <citation type="submission" date="2016-10" db="EMBL/GenBank/DDBJ databases">
        <authorList>
            <person name="Varghese N."/>
            <person name="Submissions S."/>
        </authorList>
    </citation>
    <scope>NUCLEOTIDE SEQUENCE [LARGE SCALE GENOMIC DNA]</scope>
    <source>
        <strain evidence="6">S6-262</strain>
    </source>
</reference>
<evidence type="ECO:0000259" key="4">
    <source>
        <dbReference type="Pfam" id="PF19290"/>
    </source>
</evidence>
<dbReference type="Gene3D" id="3.30.2290.10">
    <property type="entry name" value="PmbA/TldD superfamily"/>
    <property type="match status" value="1"/>
</dbReference>
<feature type="domain" description="Metalloprotease TldD/E N-terminal" evidence="2">
    <location>
        <begin position="36"/>
        <end position="90"/>
    </location>
</feature>
<dbReference type="InterPro" id="IPR045570">
    <property type="entry name" value="Metalloprtase-TldD/E_cen_dom"/>
</dbReference>
<dbReference type="AlphaFoldDB" id="A0A1H8B8X1"/>
<dbReference type="GO" id="GO:0006508">
    <property type="term" value="P:proteolysis"/>
    <property type="evidence" value="ECO:0007669"/>
    <property type="project" value="InterPro"/>
</dbReference>
<dbReference type="STRING" id="1166340.SAMN05192583_1238"/>
<dbReference type="InterPro" id="IPR036059">
    <property type="entry name" value="TldD/PmbA_sf"/>
</dbReference>
<dbReference type="PANTHER" id="PTHR43421:SF1">
    <property type="entry name" value="METALLOPROTEASE PMBA"/>
    <property type="match status" value="1"/>
</dbReference>
<evidence type="ECO:0000259" key="2">
    <source>
        <dbReference type="Pfam" id="PF01523"/>
    </source>
</evidence>
<dbReference type="Pfam" id="PF01523">
    <property type="entry name" value="PmbA_TldD_1st"/>
    <property type="match status" value="1"/>
</dbReference>
<organism evidence="5 6">
    <name type="scientific">Sphingomonas gellani</name>
    <dbReference type="NCBI Taxonomy" id="1166340"/>
    <lineage>
        <taxon>Bacteria</taxon>
        <taxon>Pseudomonadati</taxon>
        <taxon>Pseudomonadota</taxon>
        <taxon>Alphaproteobacteria</taxon>
        <taxon>Sphingomonadales</taxon>
        <taxon>Sphingomonadaceae</taxon>
        <taxon>Sphingomonas</taxon>
    </lineage>
</organism>
<proteinExistence type="inferred from homology"/>
<evidence type="ECO:0000256" key="1">
    <source>
        <dbReference type="ARBA" id="ARBA00005836"/>
    </source>
</evidence>